<dbReference type="GO" id="GO:0016020">
    <property type="term" value="C:membrane"/>
    <property type="evidence" value="ECO:0007669"/>
    <property type="project" value="InterPro"/>
</dbReference>
<dbReference type="EMBL" id="BNAB01000001">
    <property type="protein sequence ID" value="GHD98496.1"/>
    <property type="molecule type" value="Genomic_DNA"/>
</dbReference>
<comment type="caution">
    <text evidence="4">The sequence shown here is derived from an EMBL/GenBank/DDBJ whole genome shotgun (WGS) entry which is preliminary data.</text>
</comment>
<reference evidence="5 6" key="2">
    <citation type="submission" date="2016-10" db="EMBL/GenBank/DDBJ databases">
        <authorList>
            <person name="Varghese N."/>
            <person name="Submissions S."/>
        </authorList>
    </citation>
    <scope>NUCLEOTIDE SEQUENCE [LARGE SCALE GENOMIC DNA]</scope>
    <source>
        <strain evidence="5 6">DSM 24802</strain>
    </source>
</reference>
<accession>A0AAN4ZY42</accession>
<dbReference type="EC" id="7.2.2.12" evidence="2"/>
<proteinExistence type="inferred from homology"/>
<dbReference type="GO" id="GO:0005524">
    <property type="term" value="F:ATP binding"/>
    <property type="evidence" value="ECO:0007669"/>
    <property type="project" value="InterPro"/>
</dbReference>
<dbReference type="PANTHER" id="PTHR48085:SF5">
    <property type="entry name" value="CADMIUM_ZINC-TRANSPORTING ATPASE HMA4-RELATED"/>
    <property type="match status" value="1"/>
</dbReference>
<evidence type="ECO:0000256" key="1">
    <source>
        <dbReference type="ARBA" id="ARBA00006024"/>
    </source>
</evidence>
<evidence type="ECO:0000256" key="3">
    <source>
        <dbReference type="ARBA" id="ARBA00047308"/>
    </source>
</evidence>
<evidence type="ECO:0000313" key="7">
    <source>
        <dbReference type="Proteomes" id="UP000634647"/>
    </source>
</evidence>
<dbReference type="Gene3D" id="3.40.50.1000">
    <property type="entry name" value="HAD superfamily/HAD-like"/>
    <property type="match status" value="1"/>
</dbReference>
<gene>
    <name evidence="4" type="ORF">GCM10008024_02240</name>
    <name evidence="5" type="ORF">SAMN05444006_101323</name>
</gene>
<dbReference type="GO" id="GO:0016887">
    <property type="term" value="F:ATP hydrolysis activity"/>
    <property type="evidence" value="ECO:0007669"/>
    <property type="project" value="InterPro"/>
</dbReference>
<dbReference type="InterPro" id="IPR023214">
    <property type="entry name" value="HAD_sf"/>
</dbReference>
<dbReference type="EMBL" id="FNOB01000001">
    <property type="protein sequence ID" value="SDW12470.1"/>
    <property type="molecule type" value="Genomic_DNA"/>
</dbReference>
<sequence length="224" mass="23186">MANACWSVGSPRFAAEAGVLGDAARQAAGRLEQAGKAVVAVFTETRLQGLIALREMGIRALMLAGDNPVTGAAIGKRLGLESRAALPPEDKAAIVAAMTRDDQVMMVGDGINDAPALARAGLGIAMGSGTHVALETADRALLRDRVMDVAAQIRLARATMANIRQNVAIALGLKGVVLVTTRLGLTGLWVAVLADTGATVTVTLDALWLLGFRVERRPVSRTGG</sequence>
<comment type="similarity">
    <text evidence="1">Belongs to the cation transport ATPase (P-type) (TC 3.A.3) family. Type IB subfamily.</text>
</comment>
<dbReference type="InterPro" id="IPR036412">
    <property type="entry name" value="HAD-like_sf"/>
</dbReference>
<dbReference type="PROSITE" id="PS01229">
    <property type="entry name" value="COF_2"/>
    <property type="match status" value="1"/>
</dbReference>
<dbReference type="GO" id="GO:0004190">
    <property type="term" value="F:aspartic-type endopeptidase activity"/>
    <property type="evidence" value="ECO:0007669"/>
    <property type="project" value="InterPro"/>
</dbReference>
<dbReference type="PRINTS" id="PR00119">
    <property type="entry name" value="CATATPASE"/>
</dbReference>
<dbReference type="Pfam" id="PF00702">
    <property type="entry name" value="Hydrolase"/>
    <property type="match status" value="1"/>
</dbReference>
<protein>
    <recommendedName>
        <fullName evidence="2">P-type Zn(2+) transporter</fullName>
        <ecNumber evidence="2">7.2.2.12</ecNumber>
    </recommendedName>
</protein>
<dbReference type="GO" id="GO:0006508">
    <property type="term" value="P:proteolysis"/>
    <property type="evidence" value="ECO:0007669"/>
    <property type="project" value="InterPro"/>
</dbReference>
<evidence type="ECO:0000313" key="4">
    <source>
        <dbReference type="EMBL" id="GHD98496.1"/>
    </source>
</evidence>
<organism evidence="4 7">
    <name type="scientific">Allgaiera indica</name>
    <dbReference type="NCBI Taxonomy" id="765699"/>
    <lineage>
        <taxon>Bacteria</taxon>
        <taxon>Pseudomonadati</taxon>
        <taxon>Pseudomonadota</taxon>
        <taxon>Alphaproteobacteria</taxon>
        <taxon>Rhodobacterales</taxon>
        <taxon>Paracoccaceae</taxon>
        <taxon>Allgaiera</taxon>
    </lineage>
</organism>
<keyword evidence="6" id="KW-1185">Reference proteome</keyword>
<evidence type="ECO:0000313" key="6">
    <source>
        <dbReference type="Proteomes" id="UP000199541"/>
    </source>
</evidence>
<dbReference type="SUPFAM" id="SSF56784">
    <property type="entry name" value="HAD-like"/>
    <property type="match status" value="1"/>
</dbReference>
<dbReference type="PROSITE" id="PS00141">
    <property type="entry name" value="ASP_PROTEASE"/>
    <property type="match status" value="1"/>
</dbReference>
<dbReference type="Proteomes" id="UP000634647">
    <property type="component" value="Unassembled WGS sequence"/>
</dbReference>
<dbReference type="Proteomes" id="UP000199541">
    <property type="component" value="Unassembled WGS sequence"/>
</dbReference>
<dbReference type="GO" id="GO:0016463">
    <property type="term" value="F:P-type zinc transporter activity"/>
    <property type="evidence" value="ECO:0007669"/>
    <property type="project" value="UniProtKB-EC"/>
</dbReference>
<reference evidence="4" key="1">
    <citation type="journal article" date="2014" name="Int. J. Syst. Evol. Microbiol.">
        <title>Complete genome sequence of Corynebacterium casei LMG S-19264T (=DSM 44701T), isolated from a smear-ripened cheese.</title>
        <authorList>
            <consortium name="US DOE Joint Genome Institute (JGI-PGF)"/>
            <person name="Walter F."/>
            <person name="Albersmeier A."/>
            <person name="Kalinowski J."/>
            <person name="Ruckert C."/>
        </authorList>
    </citation>
    <scope>NUCLEOTIDE SEQUENCE</scope>
    <source>
        <strain evidence="4">CGMCC 1.10859</strain>
    </source>
</reference>
<dbReference type="PANTHER" id="PTHR48085">
    <property type="entry name" value="CADMIUM/ZINC-TRANSPORTING ATPASE HMA2-RELATED"/>
    <property type="match status" value="1"/>
</dbReference>
<evidence type="ECO:0000313" key="5">
    <source>
        <dbReference type="EMBL" id="SDW12470.1"/>
    </source>
</evidence>
<dbReference type="InterPro" id="IPR001969">
    <property type="entry name" value="Aspartic_peptidase_AS"/>
</dbReference>
<dbReference type="GO" id="GO:0015086">
    <property type="term" value="F:cadmium ion transmembrane transporter activity"/>
    <property type="evidence" value="ECO:0007669"/>
    <property type="project" value="TreeGrafter"/>
</dbReference>
<comment type="catalytic activity">
    <reaction evidence="3">
        <text>Zn(2+)(in) + ATP + H2O = Zn(2+)(out) + ADP + phosphate + H(+)</text>
        <dbReference type="Rhea" id="RHEA:20621"/>
        <dbReference type="ChEBI" id="CHEBI:15377"/>
        <dbReference type="ChEBI" id="CHEBI:15378"/>
        <dbReference type="ChEBI" id="CHEBI:29105"/>
        <dbReference type="ChEBI" id="CHEBI:30616"/>
        <dbReference type="ChEBI" id="CHEBI:43474"/>
        <dbReference type="ChEBI" id="CHEBI:456216"/>
        <dbReference type="EC" id="7.2.2.12"/>
    </reaction>
</comment>
<dbReference type="NCBIfam" id="TIGR01494">
    <property type="entry name" value="ATPase_P-type"/>
    <property type="match status" value="1"/>
</dbReference>
<reference evidence="4" key="3">
    <citation type="submission" date="2023-06" db="EMBL/GenBank/DDBJ databases">
        <authorList>
            <person name="Sun Q."/>
            <person name="Zhou Y."/>
        </authorList>
    </citation>
    <scope>NUCLEOTIDE SEQUENCE</scope>
    <source>
        <strain evidence="4">CGMCC 1.10859</strain>
    </source>
</reference>
<dbReference type="InterPro" id="IPR001757">
    <property type="entry name" value="P_typ_ATPase"/>
</dbReference>
<dbReference type="InterPro" id="IPR051014">
    <property type="entry name" value="Cation_Transport_ATPase_IB"/>
</dbReference>
<dbReference type="AlphaFoldDB" id="A0AAN4ZY42"/>
<evidence type="ECO:0000256" key="2">
    <source>
        <dbReference type="ARBA" id="ARBA00039097"/>
    </source>
</evidence>
<name>A0AAN4ZY42_9RHOB</name>